<dbReference type="AlphaFoldDB" id="A0A412DB67"/>
<name>A0A412DB67_BACSE</name>
<dbReference type="Gene3D" id="2.60.40.2630">
    <property type="match status" value="1"/>
</dbReference>
<dbReference type="RefSeq" id="WP_117905020.1">
    <property type="nucleotide sequence ID" value="NZ_QRTW01000055.1"/>
</dbReference>
<sequence>MKKYCYICVAAFLQWVLVACTDLQETINNDNPVAAVVHADIASDSYTRTTVDDTGWQVGDAIGVFVTSAGNTTGENVKYVAADTEGNFSSGQPIYFMDGDEAVFSAYYPYIESSKIAADGWMMNDWVIDYTYPDWTMKYDFLFATGAMAGKEAPTVRFTEDGPEADHRFQHKMSMMELKVKTGFQVEGSACNLKYIHLYNLYSRGKINVRTGLTEATGIRDMRILHLSEDLDSEATCRFLVFPQPLVDDRLHLELIVNRQGDEGSTTYATSLSMPDGFASGKKYAYTLVVTDTHIYLESVSVTPWEKYDGGSLDAESGN</sequence>
<dbReference type="Pfam" id="PF13149">
    <property type="entry name" value="Mfa_like_1"/>
    <property type="match status" value="1"/>
</dbReference>
<evidence type="ECO:0000313" key="3">
    <source>
        <dbReference type="Proteomes" id="UP000283310"/>
    </source>
</evidence>
<dbReference type="Proteomes" id="UP000283310">
    <property type="component" value="Unassembled WGS sequence"/>
</dbReference>
<evidence type="ECO:0000256" key="1">
    <source>
        <dbReference type="SAM" id="SignalP"/>
    </source>
</evidence>
<accession>A0A412DB67</accession>
<dbReference type="CDD" id="cd13121">
    <property type="entry name" value="BF2867_like_C"/>
    <property type="match status" value="1"/>
</dbReference>
<feature type="chain" id="PRO_5019396671" evidence="1">
    <location>
        <begin position="22"/>
        <end position="319"/>
    </location>
</feature>
<reference evidence="2 3" key="1">
    <citation type="submission" date="2018-08" db="EMBL/GenBank/DDBJ databases">
        <title>A genome reference for cultivated species of the human gut microbiota.</title>
        <authorList>
            <person name="Zou Y."/>
            <person name="Xue W."/>
            <person name="Luo G."/>
        </authorList>
    </citation>
    <scope>NUCLEOTIDE SEQUENCE [LARGE SCALE GENOMIC DNA]</scope>
    <source>
        <strain evidence="2 3">AF26-20BH</strain>
    </source>
</reference>
<feature type="signal peptide" evidence="1">
    <location>
        <begin position="1"/>
        <end position="21"/>
    </location>
</feature>
<dbReference type="CDD" id="cd13120">
    <property type="entry name" value="BF2867_like_N"/>
    <property type="match status" value="1"/>
</dbReference>
<dbReference type="Gene3D" id="2.60.40.2620">
    <property type="entry name" value="Fimbrillin-like"/>
    <property type="match status" value="1"/>
</dbReference>
<dbReference type="EMBL" id="QRTW01000055">
    <property type="protein sequence ID" value="RGR07611.1"/>
    <property type="molecule type" value="Genomic_DNA"/>
</dbReference>
<gene>
    <name evidence="2" type="ORF">DWY65_16040</name>
</gene>
<dbReference type="PROSITE" id="PS51257">
    <property type="entry name" value="PROKAR_LIPOPROTEIN"/>
    <property type="match status" value="1"/>
</dbReference>
<dbReference type="InterPro" id="IPR042278">
    <property type="entry name" value="Mfa-like_1_N"/>
</dbReference>
<proteinExistence type="predicted"/>
<evidence type="ECO:0000313" key="2">
    <source>
        <dbReference type="EMBL" id="RGR07611.1"/>
    </source>
</evidence>
<keyword evidence="1" id="KW-0732">Signal</keyword>
<comment type="caution">
    <text evidence="2">The sequence shown here is derived from an EMBL/GenBank/DDBJ whole genome shotgun (WGS) entry which is preliminary data.</text>
</comment>
<dbReference type="InterPro" id="IPR025049">
    <property type="entry name" value="Mfa-like_1"/>
</dbReference>
<organism evidence="2 3">
    <name type="scientific">Bacteroides stercoris</name>
    <dbReference type="NCBI Taxonomy" id="46506"/>
    <lineage>
        <taxon>Bacteria</taxon>
        <taxon>Pseudomonadati</taxon>
        <taxon>Bacteroidota</taxon>
        <taxon>Bacteroidia</taxon>
        <taxon>Bacteroidales</taxon>
        <taxon>Bacteroidaceae</taxon>
        <taxon>Bacteroides</taxon>
    </lineage>
</organism>
<protein>
    <submittedName>
        <fullName evidence="2">Fimbrillin family protein</fullName>
    </submittedName>
</protein>